<evidence type="ECO:0000256" key="8">
    <source>
        <dbReference type="SAM" id="Phobius"/>
    </source>
</evidence>
<evidence type="ECO:0000256" key="1">
    <source>
        <dbReference type="ARBA" id="ARBA00004575"/>
    </source>
</evidence>
<evidence type="ECO:0000256" key="4">
    <source>
        <dbReference type="ARBA" id="ARBA00022729"/>
    </source>
</evidence>
<gene>
    <name evidence="9" type="primary">tmem194a</name>
    <name evidence="11" type="synonym">LOC105267199</name>
    <name evidence="9" type="ORF">g.50047</name>
</gene>
<evidence type="ECO:0000256" key="2">
    <source>
        <dbReference type="ARBA" id="ARBA00005748"/>
    </source>
</evidence>
<feature type="transmembrane region" description="Helical" evidence="8">
    <location>
        <begin position="144"/>
        <end position="161"/>
    </location>
</feature>
<feature type="transmembrane region" description="Helical" evidence="8">
    <location>
        <begin position="167"/>
        <end position="189"/>
    </location>
</feature>
<dbReference type="AlphaFoldDB" id="A0A0C9R359"/>
<evidence type="ECO:0000313" key="9">
    <source>
        <dbReference type="EMBL" id="JAG76999.1"/>
    </source>
</evidence>
<reference evidence="9" key="1">
    <citation type="submission" date="2015-01" db="EMBL/GenBank/DDBJ databases">
        <title>Transcriptome Assembly of Fopius arisanus.</title>
        <authorList>
            <person name="Geib S."/>
        </authorList>
    </citation>
    <scope>NUCLEOTIDE SEQUENCE</scope>
</reference>
<reference evidence="11" key="2">
    <citation type="submission" date="2025-04" db="UniProtKB">
        <authorList>
            <consortium name="RefSeq"/>
        </authorList>
    </citation>
    <scope>IDENTIFICATION</scope>
    <source>
        <strain evidence="11">USDA-PBARC FA_bdor</strain>
        <tissue evidence="11">Whole organism</tissue>
    </source>
</reference>
<evidence type="ECO:0000256" key="7">
    <source>
        <dbReference type="ARBA" id="ARBA00023242"/>
    </source>
</evidence>
<name>A0A0C9R359_9HYME</name>
<keyword evidence="6 8" id="KW-0472">Membrane</keyword>
<accession>A0A9R1U139</accession>
<protein>
    <submittedName>
        <fullName evidence="9">Tmem194a protein</fullName>
    </submittedName>
    <submittedName>
        <fullName evidence="11">Transmembrane protein 194A isoform X1</fullName>
    </submittedName>
</protein>
<keyword evidence="3 8" id="KW-0812">Transmembrane</keyword>
<proteinExistence type="inferred from homology"/>
<dbReference type="KEGG" id="fas:105267199"/>
<comment type="similarity">
    <text evidence="2">Belongs to the NEMP family.</text>
</comment>
<comment type="subcellular location">
    <subcellularLocation>
        <location evidence="1">Nucleus inner membrane</location>
        <topology evidence="1">Multi-pass membrane protein</topology>
        <orientation evidence="1">Nucleoplasmic side</orientation>
    </subcellularLocation>
</comment>
<feature type="transmembrane region" description="Helical" evidence="8">
    <location>
        <begin position="284"/>
        <end position="303"/>
    </location>
</feature>
<accession>A0A0C9R359</accession>
<organism evidence="9">
    <name type="scientific">Fopius arisanus</name>
    <dbReference type="NCBI Taxonomy" id="64838"/>
    <lineage>
        <taxon>Eukaryota</taxon>
        <taxon>Metazoa</taxon>
        <taxon>Ecdysozoa</taxon>
        <taxon>Arthropoda</taxon>
        <taxon>Hexapoda</taxon>
        <taxon>Insecta</taxon>
        <taxon>Pterygota</taxon>
        <taxon>Neoptera</taxon>
        <taxon>Endopterygota</taxon>
        <taxon>Hymenoptera</taxon>
        <taxon>Apocrita</taxon>
        <taxon>Ichneumonoidea</taxon>
        <taxon>Braconidae</taxon>
        <taxon>Opiinae</taxon>
        <taxon>Fopius</taxon>
    </lineage>
</organism>
<sequence length="420" mass="48831">MWGINVKVNGIILAVVAHYTLAQIAGADSLHYLEPGDSVENAKPGLRIFCHNSKSKYLIHLWRTLTLSLYTDLETYDLFDGKSPSEVVEKHDLSQRSWRFNWFGTKRSKKMKINPFEDTCIGIYTPPANNYRYKMSMTLTSIDIWKVALTVGGVLLFWSAPKLSRNSLFYYLTGVTLGDAFSVLILIWFISKLFGRGKAMYLMIASGWTLSTWLANILWENAQIILLQYRDYVLWYLLATSLISFIICYRIGPVTNTRTKNIIQWFLQGCGLLMIYFSSHFHEASIAICILIIVFYNFPIVAFRKGRIYCQAFIQRSCLKYNSIRNSMFPERPRLLTEDEYRQQGIKETRKALGELKEFCSSPECSPWKTVLRLKDPIRFAEFMEGSPHLSQNESYEHDVELTRLIEECEYTEDEDEDDY</sequence>
<dbReference type="Pfam" id="PF10225">
    <property type="entry name" value="NEMP"/>
    <property type="match status" value="1"/>
</dbReference>
<evidence type="ECO:0000313" key="11">
    <source>
        <dbReference type="RefSeq" id="XP_011304184.1"/>
    </source>
</evidence>
<keyword evidence="10" id="KW-1185">Reference proteome</keyword>
<dbReference type="PANTHER" id="PTHR13598:SF1">
    <property type="entry name" value="AT07567P-RELATED"/>
    <property type="match status" value="1"/>
</dbReference>
<feature type="transmembrane region" description="Helical" evidence="8">
    <location>
        <begin position="201"/>
        <end position="220"/>
    </location>
</feature>
<dbReference type="OrthoDB" id="509138at2759"/>
<dbReference type="Proteomes" id="UP000694866">
    <property type="component" value="Unplaced"/>
</dbReference>
<dbReference type="GO" id="GO:0005637">
    <property type="term" value="C:nuclear inner membrane"/>
    <property type="evidence" value="ECO:0007669"/>
    <property type="project" value="UniProtKB-SubCell"/>
</dbReference>
<keyword evidence="4" id="KW-0732">Signal</keyword>
<feature type="transmembrane region" description="Helical" evidence="8">
    <location>
        <begin position="232"/>
        <end position="249"/>
    </location>
</feature>
<dbReference type="InterPro" id="IPR019358">
    <property type="entry name" value="NEMP_fam"/>
</dbReference>
<evidence type="ECO:0000313" key="10">
    <source>
        <dbReference type="Proteomes" id="UP000694866"/>
    </source>
</evidence>
<evidence type="ECO:0000256" key="3">
    <source>
        <dbReference type="ARBA" id="ARBA00022692"/>
    </source>
</evidence>
<dbReference type="RefSeq" id="XP_011304184.1">
    <property type="nucleotide sequence ID" value="XM_011305882.1"/>
</dbReference>
<evidence type="ECO:0000256" key="6">
    <source>
        <dbReference type="ARBA" id="ARBA00023136"/>
    </source>
</evidence>
<evidence type="ECO:0000256" key="5">
    <source>
        <dbReference type="ARBA" id="ARBA00022989"/>
    </source>
</evidence>
<keyword evidence="5 8" id="KW-1133">Transmembrane helix</keyword>
<keyword evidence="7" id="KW-0539">Nucleus</keyword>
<dbReference type="EMBL" id="GBYB01007232">
    <property type="protein sequence ID" value="JAG76999.1"/>
    <property type="molecule type" value="Transcribed_RNA"/>
</dbReference>
<dbReference type="PANTHER" id="PTHR13598">
    <property type="entry name" value="AT07567P-RELATED"/>
    <property type="match status" value="1"/>
</dbReference>